<name>A0A381WES3_9ZZZZ</name>
<accession>A0A381WES3</accession>
<dbReference type="AlphaFoldDB" id="A0A381WES3"/>
<dbReference type="EMBL" id="UINC01011429">
    <property type="protein sequence ID" value="SVA50457.1"/>
    <property type="molecule type" value="Genomic_DNA"/>
</dbReference>
<proteinExistence type="predicted"/>
<protein>
    <submittedName>
        <fullName evidence="1">Uncharacterized protein</fullName>
    </submittedName>
</protein>
<gene>
    <name evidence="1" type="ORF">METZ01_LOCUS103311</name>
</gene>
<organism evidence="1">
    <name type="scientific">marine metagenome</name>
    <dbReference type="NCBI Taxonomy" id="408172"/>
    <lineage>
        <taxon>unclassified sequences</taxon>
        <taxon>metagenomes</taxon>
        <taxon>ecological metagenomes</taxon>
    </lineage>
</organism>
<sequence length="203" mass="23184">MSCSALKKNVVQYHQAIKENSVIKESSGYKNKESKVKGNSLRYIFRNNYGIGFYSLKTERGQIVNNLSKEIYDIEENYIIDFSYTMPTDELRYFLTLGYGFVFYGKRTLDYGQINGLSKEESDAQSVFKCFPFSTWFCNTLESIGGSSQLIDLGYRIGTTGIIINYSYRNQKFTYNNPTGSISNNSTNEGFSSQNLIGISYIF</sequence>
<reference evidence="1" key="1">
    <citation type="submission" date="2018-05" db="EMBL/GenBank/DDBJ databases">
        <authorList>
            <person name="Lanie J.A."/>
            <person name="Ng W.-L."/>
            <person name="Kazmierczak K.M."/>
            <person name="Andrzejewski T.M."/>
            <person name="Davidsen T.M."/>
            <person name="Wayne K.J."/>
            <person name="Tettelin H."/>
            <person name="Glass J.I."/>
            <person name="Rusch D."/>
            <person name="Podicherti R."/>
            <person name="Tsui H.-C.T."/>
            <person name="Winkler M.E."/>
        </authorList>
    </citation>
    <scope>NUCLEOTIDE SEQUENCE</scope>
</reference>
<evidence type="ECO:0000313" key="1">
    <source>
        <dbReference type="EMBL" id="SVA50457.1"/>
    </source>
</evidence>